<keyword evidence="1" id="KW-1133">Transmembrane helix</keyword>
<evidence type="ECO:0000313" key="3">
    <source>
        <dbReference type="Proteomes" id="UP000184069"/>
    </source>
</evidence>
<sequence length="74" mass="8635">MVISKSKIFPLFQLLYYFATSLWPLVHIKSFLIITGDKTDIWLVKTVSILLLPYCLLLFYFILNPKRNTIIALA</sequence>
<keyword evidence="1" id="KW-0472">Membrane</keyword>
<accession>A0A1M6Z3Z0</accession>
<name>A0A1M6Z3Z0_9FLAO</name>
<dbReference type="Proteomes" id="UP000184069">
    <property type="component" value="Unassembled WGS sequence"/>
</dbReference>
<keyword evidence="1" id="KW-0812">Transmembrane</keyword>
<dbReference type="EMBL" id="FRBM01000003">
    <property type="protein sequence ID" value="SHL25073.1"/>
    <property type="molecule type" value="Genomic_DNA"/>
</dbReference>
<evidence type="ECO:0000313" key="2">
    <source>
        <dbReference type="EMBL" id="SHL25073.1"/>
    </source>
</evidence>
<protein>
    <submittedName>
        <fullName evidence="2">Uncharacterized protein</fullName>
    </submittedName>
</protein>
<feature type="transmembrane region" description="Helical" evidence="1">
    <location>
        <begin position="14"/>
        <end position="35"/>
    </location>
</feature>
<dbReference type="AlphaFoldDB" id="A0A1M6Z3Z0"/>
<feature type="transmembrane region" description="Helical" evidence="1">
    <location>
        <begin position="41"/>
        <end position="63"/>
    </location>
</feature>
<organism evidence="2 3">
    <name type="scientific">Chryseobacterium contaminans</name>
    <dbReference type="NCBI Taxonomy" id="1423959"/>
    <lineage>
        <taxon>Bacteria</taxon>
        <taxon>Pseudomonadati</taxon>
        <taxon>Bacteroidota</taxon>
        <taxon>Flavobacteriia</taxon>
        <taxon>Flavobacteriales</taxon>
        <taxon>Weeksellaceae</taxon>
        <taxon>Chryseobacterium group</taxon>
        <taxon>Chryseobacterium</taxon>
    </lineage>
</organism>
<gene>
    <name evidence="2" type="ORF">SAMN05444407_10372</name>
</gene>
<proteinExistence type="predicted"/>
<reference evidence="2 3" key="1">
    <citation type="submission" date="2016-11" db="EMBL/GenBank/DDBJ databases">
        <authorList>
            <person name="Jaros S."/>
            <person name="Januszkiewicz K."/>
            <person name="Wedrychowicz H."/>
        </authorList>
    </citation>
    <scope>NUCLEOTIDE SEQUENCE [LARGE SCALE GENOMIC DNA]</scope>
    <source>
        <strain evidence="2 3">DSM 27621</strain>
    </source>
</reference>
<evidence type="ECO:0000256" key="1">
    <source>
        <dbReference type="SAM" id="Phobius"/>
    </source>
</evidence>